<dbReference type="Proteomes" id="UP000236161">
    <property type="component" value="Unassembled WGS sequence"/>
</dbReference>
<feature type="transmembrane region" description="Helical" evidence="12">
    <location>
        <begin position="345"/>
        <end position="363"/>
    </location>
</feature>
<dbReference type="InterPro" id="IPR001173">
    <property type="entry name" value="Glyco_trans_2-like"/>
</dbReference>
<name>A0A2I0AV63_9ASPA</name>
<evidence type="ECO:0000256" key="1">
    <source>
        <dbReference type="ARBA" id="ARBA00004653"/>
    </source>
</evidence>
<evidence type="ECO:0000256" key="2">
    <source>
        <dbReference type="ARBA" id="ARBA00022676"/>
    </source>
</evidence>
<comment type="catalytic activity">
    <reaction evidence="9">
        <text>GDP-mannose + (glucomannan)n = GDP + (glucomannan)n+1.</text>
        <dbReference type="EC" id="2.4.1.32"/>
    </reaction>
</comment>
<comment type="similarity">
    <text evidence="10">Belongs to the glycosyltransferase 2 family. Plant cellulose synthase-like A subfamily.</text>
</comment>
<dbReference type="Pfam" id="PF13632">
    <property type="entry name" value="Glyco_trans_2_3"/>
    <property type="match status" value="1"/>
</dbReference>
<organism evidence="14 15">
    <name type="scientific">Apostasia shenzhenica</name>
    <dbReference type="NCBI Taxonomy" id="1088818"/>
    <lineage>
        <taxon>Eukaryota</taxon>
        <taxon>Viridiplantae</taxon>
        <taxon>Streptophyta</taxon>
        <taxon>Embryophyta</taxon>
        <taxon>Tracheophyta</taxon>
        <taxon>Spermatophyta</taxon>
        <taxon>Magnoliopsida</taxon>
        <taxon>Liliopsida</taxon>
        <taxon>Asparagales</taxon>
        <taxon>Orchidaceae</taxon>
        <taxon>Apostasioideae</taxon>
        <taxon>Apostasia</taxon>
    </lineage>
</organism>
<keyword evidence="6" id="KW-0333">Golgi apparatus</keyword>
<dbReference type="EC" id="2.4.1.32" evidence="11"/>
<keyword evidence="5 12" id="KW-1133">Transmembrane helix</keyword>
<evidence type="ECO:0000256" key="4">
    <source>
        <dbReference type="ARBA" id="ARBA00022692"/>
    </source>
</evidence>
<comment type="subcellular location">
    <subcellularLocation>
        <location evidence="1">Golgi apparatus membrane</location>
        <topology evidence="1">Multi-pass membrane protein</topology>
    </subcellularLocation>
</comment>
<dbReference type="InterPro" id="IPR029044">
    <property type="entry name" value="Nucleotide-diphossugar_trans"/>
</dbReference>
<feature type="transmembrane region" description="Helical" evidence="12">
    <location>
        <begin position="449"/>
        <end position="469"/>
    </location>
</feature>
<keyword evidence="15" id="KW-1185">Reference proteome</keyword>
<dbReference type="OrthoDB" id="72851at2759"/>
<dbReference type="GO" id="GO:0071555">
    <property type="term" value="P:cell wall organization"/>
    <property type="evidence" value="ECO:0007669"/>
    <property type="project" value="UniProtKB-KW"/>
</dbReference>
<dbReference type="STRING" id="1088818.A0A2I0AV63"/>
<keyword evidence="8" id="KW-0961">Cell wall biogenesis/degradation</keyword>
<dbReference type="AlphaFoldDB" id="A0A2I0AV63"/>
<evidence type="ECO:0000256" key="9">
    <source>
        <dbReference type="ARBA" id="ARBA00051800"/>
    </source>
</evidence>
<keyword evidence="4 12" id="KW-0812">Transmembrane</keyword>
<dbReference type="CDD" id="cd06437">
    <property type="entry name" value="CESA_CaSu_A2"/>
    <property type="match status" value="1"/>
</dbReference>
<protein>
    <recommendedName>
        <fullName evidence="11">glucomannan 4-beta-mannosyltransferase</fullName>
        <ecNumber evidence="11">2.4.1.32</ecNumber>
    </recommendedName>
</protein>
<evidence type="ECO:0000256" key="11">
    <source>
        <dbReference type="ARBA" id="ARBA00066505"/>
    </source>
</evidence>
<keyword evidence="3 14" id="KW-0808">Transferase</keyword>
<dbReference type="PANTHER" id="PTHR32044:SF21">
    <property type="entry name" value="GLUCOMANNAN 4-BETA-MANNOSYLTRANSFERASE 3-RELATED"/>
    <property type="match status" value="1"/>
</dbReference>
<evidence type="ECO:0000256" key="7">
    <source>
        <dbReference type="ARBA" id="ARBA00023136"/>
    </source>
</evidence>
<dbReference type="GO" id="GO:0000139">
    <property type="term" value="C:Golgi membrane"/>
    <property type="evidence" value="ECO:0007669"/>
    <property type="project" value="UniProtKB-SubCell"/>
</dbReference>
<accession>A0A2I0AV63</accession>
<evidence type="ECO:0000256" key="12">
    <source>
        <dbReference type="SAM" id="Phobius"/>
    </source>
</evidence>
<dbReference type="GO" id="GO:0047259">
    <property type="term" value="F:glucomannan 4-beta-mannosyltransferase activity"/>
    <property type="evidence" value="ECO:0007669"/>
    <property type="project" value="UniProtKB-EC"/>
</dbReference>
<feature type="transmembrane region" description="Helical" evidence="12">
    <location>
        <begin position="475"/>
        <end position="498"/>
    </location>
</feature>
<feature type="transmembrane region" description="Helical" evidence="12">
    <location>
        <begin position="12"/>
        <end position="38"/>
    </location>
</feature>
<evidence type="ECO:0000256" key="10">
    <source>
        <dbReference type="ARBA" id="ARBA00060879"/>
    </source>
</evidence>
<evidence type="ECO:0000313" key="15">
    <source>
        <dbReference type="Proteomes" id="UP000236161"/>
    </source>
</evidence>
<feature type="domain" description="Glycosyltransferase 2-like" evidence="13">
    <location>
        <begin position="160"/>
        <end position="353"/>
    </location>
</feature>
<evidence type="ECO:0000256" key="3">
    <source>
        <dbReference type="ARBA" id="ARBA00022679"/>
    </source>
</evidence>
<dbReference type="EMBL" id="KZ451948">
    <property type="protein sequence ID" value="PKA59442.1"/>
    <property type="molecule type" value="Genomic_DNA"/>
</dbReference>
<dbReference type="FunFam" id="3.90.550.10:FF:000015">
    <property type="entry name" value="Glucomannan 4-beta-mannosyltransferase 9"/>
    <property type="match status" value="1"/>
</dbReference>
<keyword evidence="7 12" id="KW-0472">Membrane</keyword>
<evidence type="ECO:0000259" key="13">
    <source>
        <dbReference type="Pfam" id="PF13632"/>
    </source>
</evidence>
<evidence type="ECO:0000256" key="6">
    <source>
        <dbReference type="ARBA" id="ARBA00023034"/>
    </source>
</evidence>
<dbReference type="Gene3D" id="3.90.550.10">
    <property type="entry name" value="Spore Coat Polysaccharide Biosynthesis Protein SpsA, Chain A"/>
    <property type="match status" value="1"/>
</dbReference>
<evidence type="ECO:0000313" key="14">
    <source>
        <dbReference type="EMBL" id="PKA59442.1"/>
    </source>
</evidence>
<evidence type="ECO:0000256" key="5">
    <source>
        <dbReference type="ARBA" id="ARBA00022989"/>
    </source>
</evidence>
<dbReference type="GO" id="GO:0051753">
    <property type="term" value="F:mannan synthase activity"/>
    <property type="evidence" value="ECO:0007669"/>
    <property type="project" value="TreeGrafter"/>
</dbReference>
<reference evidence="14 15" key="1">
    <citation type="journal article" date="2017" name="Nature">
        <title>The Apostasia genome and the evolution of orchids.</title>
        <authorList>
            <person name="Zhang G.Q."/>
            <person name="Liu K.W."/>
            <person name="Li Z."/>
            <person name="Lohaus R."/>
            <person name="Hsiao Y.Y."/>
            <person name="Niu S.C."/>
            <person name="Wang J.Y."/>
            <person name="Lin Y.C."/>
            <person name="Xu Q."/>
            <person name="Chen L.J."/>
            <person name="Yoshida K."/>
            <person name="Fujiwara S."/>
            <person name="Wang Z.W."/>
            <person name="Zhang Y.Q."/>
            <person name="Mitsuda N."/>
            <person name="Wang M."/>
            <person name="Liu G.H."/>
            <person name="Pecoraro L."/>
            <person name="Huang H.X."/>
            <person name="Xiao X.J."/>
            <person name="Lin M."/>
            <person name="Wu X.Y."/>
            <person name="Wu W.L."/>
            <person name="Chen Y.Y."/>
            <person name="Chang S.B."/>
            <person name="Sakamoto S."/>
            <person name="Ohme-Takagi M."/>
            <person name="Yagi M."/>
            <person name="Zeng S.J."/>
            <person name="Shen C.Y."/>
            <person name="Yeh C.M."/>
            <person name="Luo Y.B."/>
            <person name="Tsai W.C."/>
            <person name="Van de Peer Y."/>
            <person name="Liu Z.J."/>
        </authorList>
    </citation>
    <scope>NUCLEOTIDE SEQUENCE [LARGE SCALE GENOMIC DNA]</scope>
    <source>
        <strain evidence="15">cv. Shenzhen</strain>
        <tissue evidence="14">Stem</tissue>
    </source>
</reference>
<gene>
    <name evidence="14" type="primary">CSLA9</name>
    <name evidence="14" type="ORF">AXF42_Ash016465</name>
</gene>
<sequence>MRAAVFVPAIRVAVTLCLVMSVIMVWEKLFMGSVSLFVRLAGRRPRRLYRWEPIPEEDMELGSLAYPMVLVQVPIFNEREVYQVAIGAVCNLSWPSDRLIVQVLDDSTDLIVRELVKDECEKWLRKGVNINLETRDHRKGYKAGALKDGMRCSYVQKCEYVAIFDADHQPASDFLKQSIPFLMHNPQVALVQARWKFVNADECLMTRIQEMSMDYHFKVEQEAGSSTFAFFGFNGTAGVWRMCAIKEASGWNERTTVEDMDLAVRASLRGWKFIFVGDIKVRSELPSTFKAYKFQQHRWACGPANLFRKISMEIITAKKVSIWKKVYLVYSFFFARKIVSHNVTFFFYTIVIPVSIFFPEVSIPKWGVIYIPTTITILNSMGTPSSFHLVFFWVLFEQVMSFHRCKAVYVGLLEAGRVNEWVVTEKFGSAMKNKQNAEKMQKSRFWERINVVELLLGMFLLTCASYDLAYQVKSYYLYMFPQSITFLIMGFGYVGNFVPSSS</sequence>
<keyword evidence="2 14" id="KW-0328">Glycosyltransferase</keyword>
<dbReference type="PANTHER" id="PTHR32044">
    <property type="entry name" value="GLUCOMANNAN 4-BETA-MANNOSYLTRANSFERASE 9"/>
    <property type="match status" value="1"/>
</dbReference>
<evidence type="ECO:0000256" key="8">
    <source>
        <dbReference type="ARBA" id="ARBA00023316"/>
    </source>
</evidence>
<feature type="transmembrane region" description="Helical" evidence="12">
    <location>
        <begin position="369"/>
        <end position="396"/>
    </location>
</feature>
<proteinExistence type="inferred from homology"/>
<dbReference type="SUPFAM" id="SSF53448">
    <property type="entry name" value="Nucleotide-diphospho-sugar transferases"/>
    <property type="match status" value="1"/>
</dbReference>